<protein>
    <recommendedName>
        <fullName evidence="3">F-box domain-containing protein</fullName>
    </recommendedName>
</protein>
<dbReference type="eggNOG" id="ENOG502QWF7">
    <property type="taxonomic scope" value="Eukaryota"/>
</dbReference>
<accession>K4A2E7</accession>
<dbReference type="EMBL" id="AGNK02000637">
    <property type="status" value="NOT_ANNOTATED_CDS"/>
    <property type="molecule type" value="Genomic_DNA"/>
</dbReference>
<dbReference type="PANTHER" id="PTHR34709">
    <property type="entry name" value="OS10G0396666 PROTEIN"/>
    <property type="match status" value="1"/>
</dbReference>
<reference evidence="2" key="1">
    <citation type="journal article" date="2012" name="Nat. Biotechnol.">
        <title>Reference genome sequence of the model plant Setaria.</title>
        <authorList>
            <person name="Bennetzen J.L."/>
            <person name="Schmutz J."/>
            <person name="Wang H."/>
            <person name="Percifield R."/>
            <person name="Hawkins J."/>
            <person name="Pontaroli A.C."/>
            <person name="Estep M."/>
            <person name="Feng L."/>
            <person name="Vaughn J.N."/>
            <person name="Grimwood J."/>
            <person name="Jenkins J."/>
            <person name="Barry K."/>
            <person name="Lindquist E."/>
            <person name="Hellsten U."/>
            <person name="Deshpande S."/>
            <person name="Wang X."/>
            <person name="Wu X."/>
            <person name="Mitros T."/>
            <person name="Triplett J."/>
            <person name="Yang X."/>
            <person name="Ye C.Y."/>
            <person name="Mauro-Herrera M."/>
            <person name="Wang L."/>
            <person name="Li P."/>
            <person name="Sharma M."/>
            <person name="Sharma R."/>
            <person name="Ronald P.C."/>
            <person name="Panaud O."/>
            <person name="Kellogg E.A."/>
            <person name="Brutnell T.P."/>
            <person name="Doust A.N."/>
            <person name="Tuskan G.A."/>
            <person name="Rokhsar D."/>
            <person name="Devos K.M."/>
        </authorList>
    </citation>
    <scope>NUCLEOTIDE SEQUENCE [LARGE SCALE GENOMIC DNA]</scope>
    <source>
        <strain evidence="2">cv. Yugu1</strain>
    </source>
</reference>
<sequence>AAAAAAAESPPRAGSYISSTGAGALEDRLSALPDDVLILLRLDTTAEATRTSVLSHRWRGVWTLLPELHFHLATNGHRIREVLLTPDAPPPLLCISVIVADSAPDSLGAWIPEAARRLSGDLGYYNMFPGMEEEEEEAGERGAVQLPCFENATGINLNLGFLGLALPFSGTFARLIKLTLHRVRLHGPDELGDVVSSQRCPRLQKLSVRHAFGVDKLIIHSESLLQVDLWRLEGLRQLTVNKNQPVANISAPQLVLLEWRDSYDPSSVQLGSLGQLQRLKTNFFRVYCEHDSGDNRGVLKLLQQFRFILILNITLLYLQVSFSSLITRHCNVPYSMEDITMLPHTMFLTMEIMNKGHSFGPSTFHMLRLCTDIRRLSLVLHTSRGLESSCQSGCNCDQPTNWKT</sequence>
<dbReference type="AlphaFoldDB" id="K4A2E7"/>
<evidence type="ECO:0008006" key="3">
    <source>
        <dbReference type="Google" id="ProtNLM"/>
    </source>
</evidence>
<dbReference type="InterPro" id="IPR055312">
    <property type="entry name" value="FBL15-like"/>
</dbReference>
<dbReference type="Proteomes" id="UP000004995">
    <property type="component" value="Unassembled WGS sequence"/>
</dbReference>
<reference evidence="1" key="2">
    <citation type="submission" date="2018-08" db="UniProtKB">
        <authorList>
            <consortium name="EnsemblPlants"/>
        </authorList>
    </citation>
    <scope>IDENTIFICATION</scope>
    <source>
        <strain evidence="1">Yugu1</strain>
    </source>
</reference>
<organism evidence="1 2">
    <name type="scientific">Setaria italica</name>
    <name type="common">Foxtail millet</name>
    <name type="synonym">Panicum italicum</name>
    <dbReference type="NCBI Taxonomy" id="4555"/>
    <lineage>
        <taxon>Eukaryota</taxon>
        <taxon>Viridiplantae</taxon>
        <taxon>Streptophyta</taxon>
        <taxon>Embryophyta</taxon>
        <taxon>Tracheophyta</taxon>
        <taxon>Spermatophyta</taxon>
        <taxon>Magnoliopsida</taxon>
        <taxon>Liliopsida</taxon>
        <taxon>Poales</taxon>
        <taxon>Poaceae</taxon>
        <taxon>PACMAD clade</taxon>
        <taxon>Panicoideae</taxon>
        <taxon>Panicodae</taxon>
        <taxon>Paniceae</taxon>
        <taxon>Cenchrinae</taxon>
        <taxon>Setaria</taxon>
    </lineage>
</organism>
<keyword evidence="2" id="KW-1185">Reference proteome</keyword>
<dbReference type="Gramene" id="KQL22227">
    <property type="protein sequence ID" value="KQL22227"/>
    <property type="gene ID" value="SETIT_033044mg"/>
</dbReference>
<dbReference type="EnsemblPlants" id="KQL22227">
    <property type="protein sequence ID" value="KQL22227"/>
    <property type="gene ID" value="SETIT_033044mg"/>
</dbReference>
<evidence type="ECO:0000313" key="2">
    <source>
        <dbReference type="Proteomes" id="UP000004995"/>
    </source>
</evidence>
<name>K4A2E7_SETIT</name>
<dbReference type="PANTHER" id="PTHR34709:SF61">
    <property type="entry name" value="OS07G0229100 PROTEIN"/>
    <property type="match status" value="1"/>
</dbReference>
<dbReference type="HOGENOM" id="CLU_017148_6_1_1"/>
<dbReference type="OMA" id="NGHRIRE"/>
<dbReference type="InParanoid" id="K4A2E7"/>
<evidence type="ECO:0000313" key="1">
    <source>
        <dbReference type="EnsemblPlants" id="KQL22227"/>
    </source>
</evidence>
<proteinExistence type="predicted"/>